<evidence type="ECO:0000256" key="6">
    <source>
        <dbReference type="ARBA" id="ARBA00022989"/>
    </source>
</evidence>
<feature type="transmembrane region" description="Helical" evidence="8">
    <location>
        <begin position="247"/>
        <end position="265"/>
    </location>
</feature>
<evidence type="ECO:0000256" key="3">
    <source>
        <dbReference type="ARBA" id="ARBA00022448"/>
    </source>
</evidence>
<evidence type="ECO:0000256" key="4">
    <source>
        <dbReference type="ARBA" id="ARBA00022475"/>
    </source>
</evidence>
<dbReference type="GeneID" id="92209359"/>
<protein>
    <recommendedName>
        <fullName evidence="11">Arsenical-resistance protein ACR3</fullName>
    </recommendedName>
</protein>
<feature type="transmembrane region" description="Helical" evidence="8">
    <location>
        <begin position="390"/>
        <end position="412"/>
    </location>
</feature>
<name>A0ABP0ZP54_9ASCO</name>
<feature type="transmembrane region" description="Helical" evidence="8">
    <location>
        <begin position="21"/>
        <end position="43"/>
    </location>
</feature>
<evidence type="ECO:0000256" key="7">
    <source>
        <dbReference type="ARBA" id="ARBA00023136"/>
    </source>
</evidence>
<reference evidence="9 10" key="1">
    <citation type="submission" date="2024-03" db="EMBL/GenBank/DDBJ databases">
        <authorList>
            <person name="Brejova B."/>
        </authorList>
    </citation>
    <scope>NUCLEOTIDE SEQUENCE [LARGE SCALE GENOMIC DNA]</scope>
    <source>
        <strain evidence="9 10">CBS 14171</strain>
    </source>
</reference>
<keyword evidence="6 8" id="KW-1133">Transmembrane helix</keyword>
<feature type="transmembrane region" description="Helical" evidence="8">
    <location>
        <begin position="104"/>
        <end position="127"/>
    </location>
</feature>
<feature type="transmembrane region" description="Helical" evidence="8">
    <location>
        <begin position="164"/>
        <end position="190"/>
    </location>
</feature>
<dbReference type="InterPro" id="IPR002657">
    <property type="entry name" value="BilAc:Na_symport/Acr3"/>
</dbReference>
<feature type="transmembrane region" description="Helical" evidence="8">
    <location>
        <begin position="285"/>
        <end position="303"/>
    </location>
</feature>
<gene>
    <name evidence="9" type="ORF">LODBEIA_P41630</name>
</gene>
<evidence type="ECO:0000256" key="2">
    <source>
        <dbReference type="ARBA" id="ARBA00010110"/>
    </source>
</evidence>
<dbReference type="PANTHER" id="PTHR43057:SF1">
    <property type="entry name" value="ARSENICAL-RESISTANCE PROTEIN 3"/>
    <property type="match status" value="1"/>
</dbReference>
<keyword evidence="3" id="KW-0813">Transport</keyword>
<comment type="subcellular location">
    <subcellularLocation>
        <location evidence="1">Cell membrane</location>
        <topology evidence="1">Multi-pass membrane protein</topology>
    </subcellularLocation>
</comment>
<feature type="transmembrane region" description="Helical" evidence="8">
    <location>
        <begin position="133"/>
        <end position="152"/>
    </location>
</feature>
<proteinExistence type="inferred from homology"/>
<evidence type="ECO:0000256" key="5">
    <source>
        <dbReference type="ARBA" id="ARBA00022692"/>
    </source>
</evidence>
<keyword evidence="5 8" id="KW-0812">Transmembrane</keyword>
<sequence length="421" mass="48024">MRLISSRFRSDWNQVLKEMSLLDKLLPFLIILAMIIGILLSIYVPNSRRVFTSSDGENKLTTVSIPLTVGLIIMMVPPFCKVQYEKLLQLNKSSTRHTKYMQDILISLVLNWVVGPLLMFGLSWAVLFNEPEYRVGVIMIGMARCIAMVLLWNQLALGSNELCAILVVLNSLLQIVLYAPYQILFCYVITGEPIDFDSSVTMGDLFLMVLKNIAIFLAMPLAFGVLIRVVGLVTVGRETFETKVMPWIGPWALAGLLYTILIIFITKGDTFIHEIHESLKCLIPLSLYFLIMWFGTFFLMRFVTNYRNLRQYRAKNKHNEEEEVEEEGLLTCGCEEKLTIEQREKSHSLKCNANYAKTVTHSFTSASNNFELSLAMAIALYGDHSKQAIAAVYGPLIEVPILLLLTFVARYFKVRYVWHDD</sequence>
<evidence type="ECO:0000313" key="9">
    <source>
        <dbReference type="EMBL" id="CAK9440063.1"/>
    </source>
</evidence>
<keyword evidence="4" id="KW-1003">Cell membrane</keyword>
<dbReference type="Proteomes" id="UP001497383">
    <property type="component" value="Chromosome 5"/>
</dbReference>
<dbReference type="EMBL" id="OZ022409">
    <property type="protein sequence ID" value="CAK9440063.1"/>
    <property type="molecule type" value="Genomic_DNA"/>
</dbReference>
<keyword evidence="10" id="KW-1185">Reference proteome</keyword>
<accession>A0ABP0ZP54</accession>
<feature type="transmembrane region" description="Helical" evidence="8">
    <location>
        <begin position="210"/>
        <end position="235"/>
    </location>
</feature>
<dbReference type="InterPro" id="IPR004706">
    <property type="entry name" value="Arsenical-R_Acr3"/>
</dbReference>
<dbReference type="RefSeq" id="XP_066831101.1">
    <property type="nucleotide sequence ID" value="XM_066974354.1"/>
</dbReference>
<keyword evidence="7 8" id="KW-0472">Membrane</keyword>
<dbReference type="PANTHER" id="PTHR43057">
    <property type="entry name" value="ARSENITE EFFLUX TRANSPORTER"/>
    <property type="match status" value="1"/>
</dbReference>
<evidence type="ECO:0000256" key="8">
    <source>
        <dbReference type="SAM" id="Phobius"/>
    </source>
</evidence>
<organism evidence="9 10">
    <name type="scientific">Lodderomyces beijingensis</name>
    <dbReference type="NCBI Taxonomy" id="1775926"/>
    <lineage>
        <taxon>Eukaryota</taxon>
        <taxon>Fungi</taxon>
        <taxon>Dikarya</taxon>
        <taxon>Ascomycota</taxon>
        <taxon>Saccharomycotina</taxon>
        <taxon>Pichiomycetes</taxon>
        <taxon>Debaryomycetaceae</taxon>
        <taxon>Candida/Lodderomyces clade</taxon>
        <taxon>Lodderomyces</taxon>
    </lineage>
</organism>
<dbReference type="NCBIfam" id="TIGR00832">
    <property type="entry name" value="acr3"/>
    <property type="match status" value="1"/>
</dbReference>
<comment type="similarity">
    <text evidence="2">Belongs to the arsenical resistance-3 (ACR3) (TC 2.A.59) family.</text>
</comment>
<evidence type="ECO:0000313" key="10">
    <source>
        <dbReference type="Proteomes" id="UP001497383"/>
    </source>
</evidence>
<dbReference type="Gene3D" id="1.20.1530.20">
    <property type="match status" value="1"/>
</dbReference>
<dbReference type="Pfam" id="PF01758">
    <property type="entry name" value="SBF"/>
    <property type="match status" value="1"/>
</dbReference>
<dbReference type="InterPro" id="IPR038770">
    <property type="entry name" value="Na+/solute_symporter_sf"/>
</dbReference>
<evidence type="ECO:0000256" key="1">
    <source>
        <dbReference type="ARBA" id="ARBA00004651"/>
    </source>
</evidence>
<evidence type="ECO:0008006" key="11">
    <source>
        <dbReference type="Google" id="ProtNLM"/>
    </source>
</evidence>
<feature type="transmembrane region" description="Helical" evidence="8">
    <location>
        <begin position="63"/>
        <end position="84"/>
    </location>
</feature>